<dbReference type="EMBL" id="CP060715">
    <property type="protein sequence ID" value="QNN61767.1"/>
    <property type="molecule type" value="Genomic_DNA"/>
</dbReference>
<feature type="chain" id="PRO_5038569833" description="Lipoprotein" evidence="2">
    <location>
        <begin position="20"/>
        <end position="157"/>
    </location>
</feature>
<feature type="signal peptide" evidence="2">
    <location>
        <begin position="1"/>
        <end position="19"/>
    </location>
</feature>
<gene>
    <name evidence="3" type="ORF">H9L01_05260</name>
</gene>
<reference evidence="3 4" key="1">
    <citation type="submission" date="2020-08" db="EMBL/GenBank/DDBJ databases">
        <title>Genome sequence of Erysipelothrix inopinata DSM 15511T.</title>
        <authorList>
            <person name="Hyun D.-W."/>
            <person name="Bae J.-W."/>
        </authorList>
    </citation>
    <scope>NUCLEOTIDE SEQUENCE [LARGE SCALE GENOMIC DNA]</scope>
    <source>
        <strain evidence="3 4">DSM 15511</strain>
    </source>
</reference>
<evidence type="ECO:0008006" key="5">
    <source>
        <dbReference type="Google" id="ProtNLM"/>
    </source>
</evidence>
<dbReference type="AlphaFoldDB" id="A0A7G9S1P2"/>
<keyword evidence="4" id="KW-1185">Reference proteome</keyword>
<feature type="region of interest" description="Disordered" evidence="1">
    <location>
        <begin position="25"/>
        <end position="53"/>
    </location>
</feature>
<evidence type="ECO:0000313" key="3">
    <source>
        <dbReference type="EMBL" id="QNN61767.1"/>
    </source>
</evidence>
<dbReference type="PROSITE" id="PS51257">
    <property type="entry name" value="PROKAR_LIPOPROTEIN"/>
    <property type="match status" value="1"/>
</dbReference>
<organism evidence="3 4">
    <name type="scientific">Erysipelothrix inopinata</name>
    <dbReference type="NCBI Taxonomy" id="225084"/>
    <lineage>
        <taxon>Bacteria</taxon>
        <taxon>Bacillati</taxon>
        <taxon>Bacillota</taxon>
        <taxon>Erysipelotrichia</taxon>
        <taxon>Erysipelotrichales</taxon>
        <taxon>Erysipelotrichaceae</taxon>
        <taxon>Erysipelothrix</taxon>
    </lineage>
</organism>
<keyword evidence="2" id="KW-0732">Signal</keyword>
<evidence type="ECO:0000256" key="1">
    <source>
        <dbReference type="SAM" id="MobiDB-lite"/>
    </source>
</evidence>
<protein>
    <recommendedName>
        <fullName evidence="5">Lipoprotein</fullName>
    </recommendedName>
</protein>
<evidence type="ECO:0000313" key="4">
    <source>
        <dbReference type="Proteomes" id="UP000515928"/>
    </source>
</evidence>
<accession>A0A7G9S1P2</accession>
<dbReference type="KEGG" id="eio:H9L01_05260"/>
<sequence>MMKKATLIAMTISSLLVLAACGKKETEKPVEKKETPVVSETKNENKGEEKQTEKFDVEKVDVKKFIMDNNSNLTDFKTNGENEQTLTVSYNTTESFEDIQKFYTTLGKELKLTDTSEVKSDSVKSWIMVGTMGDADVQFTVVPEEGNTFIVLIVIVA</sequence>
<proteinExistence type="predicted"/>
<dbReference type="Proteomes" id="UP000515928">
    <property type="component" value="Chromosome"/>
</dbReference>
<evidence type="ECO:0000256" key="2">
    <source>
        <dbReference type="SAM" id="SignalP"/>
    </source>
</evidence>
<name>A0A7G9S1P2_9FIRM</name>
<dbReference type="RefSeq" id="WP_187534960.1">
    <property type="nucleotide sequence ID" value="NZ_CBCSHU010000012.1"/>
</dbReference>